<feature type="transmembrane region" description="Helical" evidence="1">
    <location>
        <begin position="12"/>
        <end position="33"/>
    </location>
</feature>
<keyword evidence="3" id="KW-1185">Reference proteome</keyword>
<feature type="transmembrane region" description="Helical" evidence="1">
    <location>
        <begin position="72"/>
        <end position="95"/>
    </location>
</feature>
<keyword evidence="1" id="KW-1133">Transmembrane helix</keyword>
<evidence type="ECO:0000256" key="1">
    <source>
        <dbReference type="SAM" id="Phobius"/>
    </source>
</evidence>
<keyword evidence="1" id="KW-0812">Transmembrane</keyword>
<keyword evidence="1" id="KW-0472">Membrane</keyword>
<protein>
    <submittedName>
        <fullName evidence="2">Uncharacterized protein</fullName>
    </submittedName>
</protein>
<evidence type="ECO:0000313" key="2">
    <source>
        <dbReference type="EMBL" id="QMV64728.1"/>
    </source>
</evidence>
<proteinExistence type="predicted"/>
<dbReference type="Proteomes" id="UP000515276">
    <property type="component" value="Chromosome"/>
</dbReference>
<dbReference type="RefSeq" id="WP_182370656.1">
    <property type="nucleotide sequence ID" value="NZ_CP059139.1"/>
</dbReference>
<dbReference type="EMBL" id="CP059139">
    <property type="protein sequence ID" value="QMV64728.1"/>
    <property type="molecule type" value="Genomic_DNA"/>
</dbReference>
<dbReference type="AlphaFoldDB" id="A0A7G5DSK3"/>
<gene>
    <name evidence="2" type="ORF">HS968_06615</name>
</gene>
<feature type="transmembrane region" description="Helical" evidence="1">
    <location>
        <begin position="39"/>
        <end position="60"/>
    </location>
</feature>
<reference evidence="2 3" key="1">
    <citation type="journal article" date="2020" name="G3 (Bethesda)">
        <title>CeMbio - The Caenorhabditis elegans Microbiome Resource.</title>
        <authorList>
            <person name="Dirksen P."/>
            <person name="Assie A."/>
            <person name="Zimmermann J."/>
            <person name="Zhang F."/>
            <person name="Tietje A.M."/>
            <person name="Marsh S.A."/>
            <person name="Felix M.A."/>
            <person name="Shapira M."/>
            <person name="Kaleta C."/>
            <person name="Schulenburg H."/>
            <person name="Samuel B."/>
        </authorList>
    </citation>
    <scope>NUCLEOTIDE SEQUENCE [LARGE SCALE GENOMIC DNA]</scope>
    <source>
        <strain evidence="2 3">MSPm1</strain>
    </source>
</reference>
<evidence type="ECO:0000313" key="3">
    <source>
        <dbReference type="Proteomes" id="UP000515276"/>
    </source>
</evidence>
<name>A0A7G5DSK3_9PSED</name>
<accession>A0A7G5DSK3</accession>
<organism evidence="2 3">
    <name type="scientific">Pseudomonas berkeleyensis</name>
    <dbReference type="NCBI Taxonomy" id="2726956"/>
    <lineage>
        <taxon>Bacteria</taxon>
        <taxon>Pseudomonadati</taxon>
        <taxon>Pseudomonadota</taxon>
        <taxon>Gammaproteobacteria</taxon>
        <taxon>Pseudomonadales</taxon>
        <taxon>Pseudomonadaceae</taxon>
        <taxon>Pseudomonas</taxon>
    </lineage>
</organism>
<sequence length="113" mass="12066">MRPLILLNQLTIVLLYLAALLFVGGVTLALFISPSHVPLALVAALLTLIFTIPISLFCLVSACRKGCISHSYVVFSVLISCFIAGLGWAVIPFVLRRDLADHLSGSAVTEEVG</sequence>